<dbReference type="AlphaFoldDB" id="A0A151GSR3"/>
<dbReference type="GO" id="GO:0035091">
    <property type="term" value="F:phosphatidylinositol binding"/>
    <property type="evidence" value="ECO:0007669"/>
    <property type="project" value="TreeGrafter"/>
</dbReference>
<feature type="domain" description="PXA" evidence="4">
    <location>
        <begin position="80"/>
        <end position="267"/>
    </location>
</feature>
<dbReference type="Pfam" id="PF02194">
    <property type="entry name" value="PXA"/>
    <property type="match status" value="1"/>
</dbReference>
<dbReference type="InParanoid" id="A0A151GSR3"/>
<dbReference type="PANTHER" id="PTHR22999:SF23">
    <property type="entry name" value="SORTING NEXIN-16"/>
    <property type="match status" value="1"/>
</dbReference>
<evidence type="ECO:0000313" key="5">
    <source>
        <dbReference type="EMBL" id="KYK60103.1"/>
    </source>
</evidence>
<dbReference type="GO" id="GO:0005770">
    <property type="term" value="C:late endosome"/>
    <property type="evidence" value="ECO:0007669"/>
    <property type="project" value="TreeGrafter"/>
</dbReference>
<dbReference type="InterPro" id="IPR051837">
    <property type="entry name" value="SortingNexin/PXDomain-PKLike"/>
</dbReference>
<sequence>MPPSVSFADTPASPRAGIPLRKKFNSKAGRRSARPASIDPLSDRATQALIRRTLCPQRSADKGRDSQMPIDKLLPPLTSRNDVNLQLYAFLAIILREFVQSWYSKVTTDETFVGEILHIIAHCTQTLEERFRKLDLESLALNEIPELLEKHVTSKLTVVSSVQPPLELDSREAYHALWPLPFLSPVPQPGDSLKAAEQRENEAIYRQLLVQAVLAVILPTAELENPCLTALVGQIFSELILGNAVGTKAVQPWLLYEGICILARLRDEKKVTSKQESTPVTGQTNLKISTRGRWSARGIFPAIVHLIFVFLSSIRLMAATIAMSTSLPPRTTPSEEIEDPNGPASTTADHVTATQSKVPVLASRAWTFLANLIELSSRMPWLAACFSLLQLGAVNGPGRIAASDSKLDRFLSHHIRSLFSPTLLPPTLRTLRGVLFPNNSLGSSSMQPPSSDAELRALRRRAARALSDLLPGGVARVYFCGRLTVRPGASGEDNEQIVDQVEQLLMVLDDEYCNKHLMYSVLELVLVRLMPELSDKGVIELWEERA</sequence>
<keyword evidence="6" id="KW-1185">Reference proteome</keyword>
<organism evidence="5 6">
    <name type="scientific">Drechmeria coniospora</name>
    <name type="common">Nematophagous fungus</name>
    <name type="synonym">Meria coniospora</name>
    <dbReference type="NCBI Taxonomy" id="98403"/>
    <lineage>
        <taxon>Eukaryota</taxon>
        <taxon>Fungi</taxon>
        <taxon>Dikarya</taxon>
        <taxon>Ascomycota</taxon>
        <taxon>Pezizomycotina</taxon>
        <taxon>Sordariomycetes</taxon>
        <taxon>Hypocreomycetidae</taxon>
        <taxon>Hypocreales</taxon>
        <taxon>Ophiocordycipitaceae</taxon>
        <taxon>Drechmeria</taxon>
    </lineage>
</organism>
<feature type="compositionally biased region" description="Basic residues" evidence="3">
    <location>
        <begin position="20"/>
        <end position="33"/>
    </location>
</feature>
<evidence type="ECO:0000256" key="2">
    <source>
        <dbReference type="ARBA" id="ARBA00022490"/>
    </source>
</evidence>
<name>A0A151GSR3_DRECN</name>
<evidence type="ECO:0000313" key="6">
    <source>
        <dbReference type="Proteomes" id="UP000076580"/>
    </source>
</evidence>
<evidence type="ECO:0000259" key="4">
    <source>
        <dbReference type="PROSITE" id="PS51207"/>
    </source>
</evidence>
<dbReference type="STRING" id="98403.A0A151GSR3"/>
<feature type="region of interest" description="Disordered" evidence="3">
    <location>
        <begin position="327"/>
        <end position="348"/>
    </location>
</feature>
<dbReference type="PROSITE" id="PS51207">
    <property type="entry name" value="PXA"/>
    <property type="match status" value="1"/>
</dbReference>
<gene>
    <name evidence="5" type="ORF">DCS_01237</name>
</gene>
<dbReference type="PANTHER" id="PTHR22999">
    <property type="entry name" value="PX SERINE/THREONINE KINASE PXK"/>
    <property type="match status" value="1"/>
</dbReference>
<dbReference type="RefSeq" id="XP_040659455.1">
    <property type="nucleotide sequence ID" value="XM_040798572.1"/>
</dbReference>
<keyword evidence="2" id="KW-0963">Cytoplasm</keyword>
<feature type="region of interest" description="Disordered" evidence="3">
    <location>
        <begin position="1"/>
        <end position="38"/>
    </location>
</feature>
<comment type="caution">
    <text evidence="5">The sequence shown here is derived from an EMBL/GenBank/DDBJ whole genome shotgun (WGS) entry which is preliminary data.</text>
</comment>
<dbReference type="InterPro" id="IPR003114">
    <property type="entry name" value="Phox_assoc"/>
</dbReference>
<dbReference type="GeneID" id="63713880"/>
<accession>A0A151GSR3</accession>
<dbReference type="GO" id="GO:0005769">
    <property type="term" value="C:early endosome"/>
    <property type="evidence" value="ECO:0007669"/>
    <property type="project" value="TreeGrafter"/>
</dbReference>
<dbReference type="SMART" id="SM00313">
    <property type="entry name" value="PXA"/>
    <property type="match status" value="1"/>
</dbReference>
<protein>
    <recommendedName>
        <fullName evidence="4">PXA domain-containing protein</fullName>
    </recommendedName>
</protein>
<evidence type="ECO:0000256" key="1">
    <source>
        <dbReference type="ARBA" id="ARBA00004496"/>
    </source>
</evidence>
<dbReference type="EMBL" id="LAYC01000001">
    <property type="protein sequence ID" value="KYK60103.1"/>
    <property type="molecule type" value="Genomic_DNA"/>
</dbReference>
<reference evidence="5 6" key="1">
    <citation type="journal article" date="2016" name="Sci. Rep.">
        <title>Insights into Adaptations to a Near-Obligate Nematode Endoparasitic Lifestyle from the Finished Genome of Drechmeria coniospora.</title>
        <authorList>
            <person name="Zhang L."/>
            <person name="Zhou Z."/>
            <person name="Guo Q."/>
            <person name="Fokkens L."/>
            <person name="Miskei M."/>
            <person name="Pocsi I."/>
            <person name="Zhang W."/>
            <person name="Chen M."/>
            <person name="Wang L."/>
            <person name="Sun Y."/>
            <person name="Donzelli B.G."/>
            <person name="Gibson D.M."/>
            <person name="Nelson D.R."/>
            <person name="Luo J.G."/>
            <person name="Rep M."/>
            <person name="Liu H."/>
            <person name="Yang S."/>
            <person name="Wang J."/>
            <person name="Krasnoff S.B."/>
            <person name="Xu Y."/>
            <person name="Molnar I."/>
            <person name="Lin M."/>
        </authorList>
    </citation>
    <scope>NUCLEOTIDE SEQUENCE [LARGE SCALE GENOMIC DNA]</scope>
    <source>
        <strain evidence="5 6">ARSEF 6962</strain>
    </source>
</reference>
<evidence type="ECO:0000256" key="3">
    <source>
        <dbReference type="SAM" id="MobiDB-lite"/>
    </source>
</evidence>
<dbReference type="Proteomes" id="UP000076580">
    <property type="component" value="Chromosome 01"/>
</dbReference>
<dbReference type="GO" id="GO:0045022">
    <property type="term" value="P:early endosome to late endosome transport"/>
    <property type="evidence" value="ECO:0007669"/>
    <property type="project" value="TreeGrafter"/>
</dbReference>
<proteinExistence type="predicted"/>
<comment type="subcellular location">
    <subcellularLocation>
        <location evidence="1">Cytoplasm</location>
    </subcellularLocation>
</comment>